<feature type="domain" description="Stress-response A/B barrel" evidence="2">
    <location>
        <begin position="1"/>
        <end position="74"/>
    </location>
</feature>
<dbReference type="PANTHER" id="PTHR33178">
    <property type="match status" value="1"/>
</dbReference>
<dbReference type="PROSITE" id="PS51502">
    <property type="entry name" value="S_R_A_B_BARREL"/>
    <property type="match status" value="1"/>
</dbReference>
<name>A0A127PZ39_9BURK</name>
<dbReference type="InterPro" id="IPR011008">
    <property type="entry name" value="Dimeric_a/b-barrel"/>
</dbReference>
<dbReference type="Pfam" id="PF07876">
    <property type="entry name" value="Dabb"/>
    <property type="match status" value="1"/>
</dbReference>
<dbReference type="SMART" id="SM00886">
    <property type="entry name" value="Dabb"/>
    <property type="match status" value="1"/>
</dbReference>
<proteinExistence type="predicted"/>
<dbReference type="PATRIC" id="fig|279113.9.peg.250"/>
<dbReference type="KEGG" id="cpra:CPter91_0243"/>
<gene>
    <name evidence="3" type="ORF">CPter91_0243</name>
</gene>
<reference evidence="3 4" key="1">
    <citation type="submission" date="2015-11" db="EMBL/GenBank/DDBJ databases">
        <title>Exploring the genomic traits of fungus-feeding bacterial genus Collimonas.</title>
        <authorList>
            <person name="Song C."/>
            <person name="Schmidt R."/>
            <person name="de Jager V."/>
            <person name="Krzyzanowska D."/>
            <person name="Jongedijk E."/>
            <person name="Cankar K."/>
            <person name="Beekwilder J."/>
            <person name="van Veen A."/>
            <person name="de Boer W."/>
            <person name="van Veen J.A."/>
            <person name="Garbeva P."/>
        </authorList>
    </citation>
    <scope>NUCLEOTIDE SEQUENCE [LARGE SCALE GENOMIC DNA]</scope>
    <source>
        <strain evidence="3 4">Ter91</strain>
    </source>
</reference>
<evidence type="ECO:0000259" key="2">
    <source>
        <dbReference type="PROSITE" id="PS51502"/>
    </source>
</evidence>
<sequence>MRDFARLVDLIEGIVDFEHGPNISPEGLSKGYTHAVMITFSSQAFRDAYLIHAAHLAFVARLKPWFDEVLVFDYGI</sequence>
<dbReference type="SUPFAM" id="SSF54909">
    <property type="entry name" value="Dimeric alpha+beta barrel"/>
    <property type="match status" value="1"/>
</dbReference>
<comment type="subunit">
    <text evidence="1">Homodimer.</text>
</comment>
<dbReference type="Proteomes" id="UP000074561">
    <property type="component" value="Chromosome"/>
</dbReference>
<dbReference type="PANTHER" id="PTHR33178:SF10">
    <property type="entry name" value="STRESS-RESPONSE A_B BARREL DOMAIN-CONTAINING PROTEIN"/>
    <property type="match status" value="1"/>
</dbReference>
<organism evidence="3 4">
    <name type="scientific">Collimonas pratensis</name>
    <dbReference type="NCBI Taxonomy" id="279113"/>
    <lineage>
        <taxon>Bacteria</taxon>
        <taxon>Pseudomonadati</taxon>
        <taxon>Pseudomonadota</taxon>
        <taxon>Betaproteobacteria</taxon>
        <taxon>Burkholderiales</taxon>
        <taxon>Oxalobacteraceae</taxon>
        <taxon>Collimonas</taxon>
    </lineage>
</organism>
<dbReference type="InterPro" id="IPR013097">
    <property type="entry name" value="Dabb"/>
</dbReference>
<dbReference type="Gene3D" id="3.30.70.100">
    <property type="match status" value="1"/>
</dbReference>
<dbReference type="EMBL" id="CP013234">
    <property type="protein sequence ID" value="AMP02642.1"/>
    <property type="molecule type" value="Genomic_DNA"/>
</dbReference>
<accession>A0A127PZ39</accession>
<protein>
    <submittedName>
        <fullName evidence="3">Stress responsive A/B Barrel domain protein</fullName>
    </submittedName>
</protein>
<dbReference type="AlphaFoldDB" id="A0A127PZ39"/>
<evidence type="ECO:0000256" key="1">
    <source>
        <dbReference type="ARBA" id="ARBA00011738"/>
    </source>
</evidence>
<dbReference type="STRING" id="279113.CPter91_0243"/>
<evidence type="ECO:0000313" key="3">
    <source>
        <dbReference type="EMBL" id="AMP02642.1"/>
    </source>
</evidence>
<evidence type="ECO:0000313" key="4">
    <source>
        <dbReference type="Proteomes" id="UP000074561"/>
    </source>
</evidence>
<dbReference type="InterPro" id="IPR044662">
    <property type="entry name" value="HS1/DABB1-like"/>
</dbReference>